<name>A0A8H4RLA4_9HELO</name>
<evidence type="ECO:0000313" key="1">
    <source>
        <dbReference type="EMBL" id="KAF4632104.1"/>
    </source>
</evidence>
<dbReference type="InterPro" id="IPR019128">
    <property type="entry name" value="Dcc1"/>
</dbReference>
<dbReference type="EMBL" id="JAAMPI010000378">
    <property type="protein sequence ID" value="KAF4632104.1"/>
    <property type="molecule type" value="Genomic_DNA"/>
</dbReference>
<dbReference type="AlphaFoldDB" id="A0A8H4RLA4"/>
<keyword evidence="2" id="KW-1185">Reference proteome</keyword>
<gene>
    <name evidence="1" type="ORF">G7Y89_g6021</name>
</gene>
<proteinExistence type="predicted"/>
<comment type="caution">
    <text evidence="1">The sequence shown here is derived from an EMBL/GenBank/DDBJ whole genome shotgun (WGS) entry which is preliminary data.</text>
</comment>
<protein>
    <submittedName>
        <fullName evidence="1">Uncharacterized protein</fullName>
    </submittedName>
</protein>
<accession>A0A8H4RLA4</accession>
<reference evidence="1 2" key="1">
    <citation type="submission" date="2020-03" db="EMBL/GenBank/DDBJ databases">
        <title>Draft Genome Sequence of Cudoniella acicularis.</title>
        <authorList>
            <person name="Buettner E."/>
            <person name="Kellner H."/>
        </authorList>
    </citation>
    <scope>NUCLEOTIDE SEQUENCE [LARGE SCALE GENOMIC DNA]</scope>
    <source>
        <strain evidence="1 2">DSM 108380</strain>
    </source>
</reference>
<dbReference type="GO" id="GO:0031390">
    <property type="term" value="C:Ctf18 RFC-like complex"/>
    <property type="evidence" value="ECO:0007669"/>
    <property type="project" value="InterPro"/>
</dbReference>
<dbReference type="Proteomes" id="UP000566819">
    <property type="component" value="Unassembled WGS sequence"/>
</dbReference>
<dbReference type="OrthoDB" id="3529078at2759"/>
<sequence length="458" mass="50996">MSTQYDNDIPFSASHNQQAFKLLELPPELLALLESENPPTLTITSSPATATTLGYAILGSGDKKYQMRQKNTSNPIMILQPSTTTPTEADDALNFIPAPSVTTISKIEDTIELILQEEQAKAPPKLEGIIVDLSKVWTTQNTVKMAALVAFKTSSLDGPRLLKGQDAGHLWQSAVVGQIASQLGESMSSSELQVLISQFLHSTPSPAIELKPVYQLDTAAGSMRVKTVDLEEMSKVPMDAIVEENAQDWASTTQRQLHYMTTRPSTCFAFALSVDPSTARGLVLEDVEIPIAKGLTCGLWKVQWLLMFRRHSPMTEEDLFDEDDASTMVTEHLEWTSPETAVEKFIEHEKIWPHSRHPRLQLSATYDSGREGASAIATSAVLGRDIFYPAESFLEQEQWQAISMDKPLFIPGRDVGVREPERLRFSLGFEGWENFVSRSKWTIYFGGIRLSPTYELDK</sequence>
<dbReference type="GO" id="GO:0007064">
    <property type="term" value="P:mitotic sister chromatid cohesion"/>
    <property type="evidence" value="ECO:0007669"/>
    <property type="project" value="InterPro"/>
</dbReference>
<organism evidence="1 2">
    <name type="scientific">Cudoniella acicularis</name>
    <dbReference type="NCBI Taxonomy" id="354080"/>
    <lineage>
        <taxon>Eukaryota</taxon>
        <taxon>Fungi</taxon>
        <taxon>Dikarya</taxon>
        <taxon>Ascomycota</taxon>
        <taxon>Pezizomycotina</taxon>
        <taxon>Leotiomycetes</taxon>
        <taxon>Helotiales</taxon>
        <taxon>Tricladiaceae</taxon>
        <taxon>Cudoniella</taxon>
    </lineage>
</organism>
<dbReference type="Pfam" id="PF09724">
    <property type="entry name" value="Dcc1"/>
    <property type="match status" value="1"/>
</dbReference>
<evidence type="ECO:0000313" key="2">
    <source>
        <dbReference type="Proteomes" id="UP000566819"/>
    </source>
</evidence>